<dbReference type="EMBL" id="JBDFQZ010000014">
    <property type="protein sequence ID" value="KAK9665783.1"/>
    <property type="molecule type" value="Genomic_DNA"/>
</dbReference>
<dbReference type="AlphaFoldDB" id="A0AAW1GRY5"/>
<accession>A0AAW1GRY5</accession>
<evidence type="ECO:0000313" key="1">
    <source>
        <dbReference type="EMBL" id="KAK9665783.1"/>
    </source>
</evidence>
<dbReference type="Proteomes" id="UP001443914">
    <property type="component" value="Unassembled WGS sequence"/>
</dbReference>
<reference evidence="1" key="1">
    <citation type="submission" date="2024-03" db="EMBL/GenBank/DDBJ databases">
        <title>WGS assembly of Saponaria officinalis var. Norfolk2.</title>
        <authorList>
            <person name="Jenkins J."/>
            <person name="Shu S."/>
            <person name="Grimwood J."/>
            <person name="Barry K."/>
            <person name="Goodstein D."/>
            <person name="Schmutz J."/>
            <person name="Leebens-Mack J."/>
            <person name="Osbourn A."/>
        </authorList>
    </citation>
    <scope>NUCLEOTIDE SEQUENCE [LARGE SCALE GENOMIC DNA]</scope>
    <source>
        <strain evidence="1">JIC</strain>
    </source>
</reference>
<sequence>MSISKLYSISLPNGQSVVINYVGTIIIYDQIILEHVLFVPCFKFNLLSVAKLATQMTLTVMFTPTICYVQGSSLKRPLILVRNVRDLYFLKPVSSVISLPIVSSVVPRSTSSSSDALVWHNRLDHLPLYKLKILHLCNDASLNNNDLHTCFVTTRILMTIIKHRRKINYI</sequence>
<evidence type="ECO:0000313" key="2">
    <source>
        <dbReference type="Proteomes" id="UP001443914"/>
    </source>
</evidence>
<comment type="caution">
    <text evidence="1">The sequence shown here is derived from an EMBL/GenBank/DDBJ whole genome shotgun (WGS) entry which is preliminary data.</text>
</comment>
<protein>
    <recommendedName>
        <fullName evidence="3">GAG-pre-integrase domain-containing protein</fullName>
    </recommendedName>
</protein>
<gene>
    <name evidence="1" type="ORF">RND81_14G136000</name>
</gene>
<evidence type="ECO:0008006" key="3">
    <source>
        <dbReference type="Google" id="ProtNLM"/>
    </source>
</evidence>
<organism evidence="1 2">
    <name type="scientific">Saponaria officinalis</name>
    <name type="common">Common soapwort</name>
    <name type="synonym">Lychnis saponaria</name>
    <dbReference type="NCBI Taxonomy" id="3572"/>
    <lineage>
        <taxon>Eukaryota</taxon>
        <taxon>Viridiplantae</taxon>
        <taxon>Streptophyta</taxon>
        <taxon>Embryophyta</taxon>
        <taxon>Tracheophyta</taxon>
        <taxon>Spermatophyta</taxon>
        <taxon>Magnoliopsida</taxon>
        <taxon>eudicotyledons</taxon>
        <taxon>Gunneridae</taxon>
        <taxon>Pentapetalae</taxon>
        <taxon>Caryophyllales</taxon>
        <taxon>Caryophyllaceae</taxon>
        <taxon>Caryophylleae</taxon>
        <taxon>Saponaria</taxon>
    </lineage>
</organism>
<proteinExistence type="predicted"/>
<keyword evidence="2" id="KW-1185">Reference proteome</keyword>
<name>A0AAW1GRY5_SAPOF</name>